<dbReference type="EMBL" id="CP012333">
    <property type="protein sequence ID" value="AKU96311.1"/>
    <property type="molecule type" value="Genomic_DNA"/>
</dbReference>
<feature type="transmembrane region" description="Helical" evidence="1">
    <location>
        <begin position="419"/>
        <end position="439"/>
    </location>
</feature>
<sequence>MALLFAFSLLALVASLAVTSAVTGNAFRSRSETVIAASLVWNALIVAPIYMLGLMGLLTRPALGIASVVLSLGLLAMHLRSESRPLGDGTHALAGIGKRAGQLALLPFEGLMKTWERRSLATIGALAALLLFPWMALSAYLAPAWRDWDALWYHEPLTGFTIQNHGFAPVPLPSGLQVVNGVQRLCEMTQTWFAIWGGRRLIDLTNVAFMPLLAASMFALARRYTKDVVTGVAWASALVLFPGFVRMLQSTMVDPQACALLLAAAYFVTHPKLDRTNATYAILGLTLAVGAKIWSIVPVGLLSLVLLFRLLARRKENGGLASIVLVLVGTVCLIGMQAITYLRNWLNFQNPLWPIITYNNDALGIHWKGNIVTVDAGASRLNIDFNEPFLVFYKKMLAAPFTAMSPGHTWQLNDYGFGYAWVVFPVAAVAILLVTARWLSRTSARVFKLGGASTPDEATSSAMVLAVVGGASLYLSPALHIPRYHVAAVGMLCAVICWLSGRQTGSRLAMGVAIVAQLSSICTLHWAPKKAPFVSVYAPEHVLHWLKTPYPQREVQDVGTHEIPRMMISPVNPETGLAREREVKAGDVVGFDNIDFASLLWNNAYSNKVVWLSSNDPLGEANRIGAVWVYTRPGTALANQLGRPGSGWELVGPLEAEGFGNVWRRKR</sequence>
<dbReference type="Proteomes" id="UP000064967">
    <property type="component" value="Chromosome"/>
</dbReference>
<dbReference type="OrthoDB" id="5378994at2"/>
<evidence type="ECO:0000313" key="2">
    <source>
        <dbReference type="EMBL" id="AKU96311.1"/>
    </source>
</evidence>
<feature type="transmembrane region" description="Helical" evidence="1">
    <location>
        <begin position="320"/>
        <end position="342"/>
    </location>
</feature>
<feature type="transmembrane region" description="Helical" evidence="1">
    <location>
        <begin position="62"/>
        <end position="79"/>
    </location>
</feature>
<feature type="transmembrane region" description="Helical" evidence="1">
    <location>
        <begin position="460"/>
        <end position="478"/>
    </location>
</feature>
<keyword evidence="1" id="KW-1133">Transmembrane helix</keyword>
<gene>
    <name evidence="2" type="ORF">AKJ09_02975</name>
</gene>
<evidence type="ECO:0000256" key="1">
    <source>
        <dbReference type="SAM" id="Phobius"/>
    </source>
</evidence>
<keyword evidence="1" id="KW-0472">Membrane</keyword>
<dbReference type="KEGG" id="llu:AKJ09_02975"/>
<dbReference type="AlphaFoldDB" id="A0A0K1PSH4"/>
<keyword evidence="1" id="KW-0812">Transmembrane</keyword>
<organism evidence="2 3">
    <name type="scientific">Labilithrix luteola</name>
    <dbReference type="NCBI Taxonomy" id="1391654"/>
    <lineage>
        <taxon>Bacteria</taxon>
        <taxon>Pseudomonadati</taxon>
        <taxon>Myxococcota</taxon>
        <taxon>Polyangia</taxon>
        <taxon>Polyangiales</taxon>
        <taxon>Labilitrichaceae</taxon>
        <taxon>Labilithrix</taxon>
    </lineage>
</organism>
<name>A0A0K1PSH4_9BACT</name>
<feature type="transmembrane region" description="Helical" evidence="1">
    <location>
        <begin position="228"/>
        <end position="245"/>
    </location>
</feature>
<evidence type="ECO:0000313" key="3">
    <source>
        <dbReference type="Proteomes" id="UP000064967"/>
    </source>
</evidence>
<reference evidence="2 3" key="1">
    <citation type="submission" date="2015-08" db="EMBL/GenBank/DDBJ databases">
        <authorList>
            <person name="Babu N.S."/>
            <person name="Beckwith C.J."/>
            <person name="Beseler K.G."/>
            <person name="Brison A."/>
            <person name="Carone J.V."/>
            <person name="Caskin T.P."/>
            <person name="Diamond M."/>
            <person name="Durham M.E."/>
            <person name="Foxe J.M."/>
            <person name="Go M."/>
            <person name="Henderson B.A."/>
            <person name="Jones I.B."/>
            <person name="McGettigan J.A."/>
            <person name="Micheletti S.J."/>
            <person name="Nasrallah M.E."/>
            <person name="Ortiz D."/>
            <person name="Piller C.R."/>
            <person name="Privatt S.R."/>
            <person name="Schneider S.L."/>
            <person name="Sharp S."/>
            <person name="Smith T.C."/>
            <person name="Stanton J.D."/>
            <person name="Ullery H.E."/>
            <person name="Wilson R.J."/>
            <person name="Serrano M.G."/>
            <person name="Buck G."/>
            <person name="Lee V."/>
            <person name="Wang Y."/>
            <person name="Carvalho R."/>
            <person name="Voegtly L."/>
            <person name="Shi R."/>
            <person name="Duckworth R."/>
            <person name="Johnson A."/>
            <person name="Loviza R."/>
            <person name="Walstead R."/>
            <person name="Shah Z."/>
            <person name="Kiflezghi M."/>
            <person name="Wade K."/>
            <person name="Ball S.L."/>
            <person name="Bradley K.W."/>
            <person name="Asai D.J."/>
            <person name="Bowman C.A."/>
            <person name="Russell D.A."/>
            <person name="Pope W.H."/>
            <person name="Jacobs-Sera D."/>
            <person name="Hendrix R.W."/>
            <person name="Hatfull G.F."/>
        </authorList>
    </citation>
    <scope>NUCLEOTIDE SEQUENCE [LARGE SCALE GENOMIC DNA]</scope>
    <source>
        <strain evidence="2 3">DSM 27648</strain>
    </source>
</reference>
<accession>A0A0K1PSH4</accession>
<dbReference type="STRING" id="1391654.AKJ09_02975"/>
<feature type="transmembrane region" description="Helical" evidence="1">
    <location>
        <begin position="120"/>
        <end position="142"/>
    </location>
</feature>
<feature type="transmembrane region" description="Helical" evidence="1">
    <location>
        <begin position="35"/>
        <end position="55"/>
    </location>
</feature>
<feature type="transmembrane region" description="Helical" evidence="1">
    <location>
        <begin position="281"/>
        <end position="308"/>
    </location>
</feature>
<keyword evidence="3" id="KW-1185">Reference proteome</keyword>
<evidence type="ECO:0008006" key="4">
    <source>
        <dbReference type="Google" id="ProtNLM"/>
    </source>
</evidence>
<protein>
    <recommendedName>
        <fullName evidence="4">Glycosyltransferase RgtA/B/C/D-like domain-containing protein</fullName>
    </recommendedName>
</protein>
<feature type="transmembrane region" description="Helical" evidence="1">
    <location>
        <begin position="484"/>
        <end position="501"/>
    </location>
</feature>
<feature type="transmembrane region" description="Helical" evidence="1">
    <location>
        <begin position="201"/>
        <end position="222"/>
    </location>
</feature>
<dbReference type="RefSeq" id="WP_146647620.1">
    <property type="nucleotide sequence ID" value="NZ_CP012333.1"/>
</dbReference>
<proteinExistence type="predicted"/>